<dbReference type="InterPro" id="IPR007612">
    <property type="entry name" value="LOR"/>
</dbReference>
<evidence type="ECO:0000313" key="4">
    <source>
        <dbReference type="Proteomes" id="UP000827549"/>
    </source>
</evidence>
<dbReference type="EMBL" id="CP086714">
    <property type="protein sequence ID" value="WOO76449.1"/>
    <property type="molecule type" value="Genomic_DNA"/>
</dbReference>
<evidence type="ECO:0000256" key="1">
    <source>
        <dbReference type="ARBA" id="ARBA00005437"/>
    </source>
</evidence>
<dbReference type="GeneID" id="87803332"/>
<feature type="transmembrane region" description="Helical" evidence="2">
    <location>
        <begin position="205"/>
        <end position="229"/>
    </location>
</feature>
<dbReference type="AlphaFoldDB" id="A0AAF0Y205"/>
<dbReference type="InterPro" id="IPR025659">
    <property type="entry name" value="Tubby-like_C"/>
</dbReference>
<dbReference type="Proteomes" id="UP000827549">
    <property type="component" value="Chromosome 1"/>
</dbReference>
<keyword evidence="2" id="KW-1133">Transmembrane helix</keyword>
<dbReference type="SUPFAM" id="SSF54518">
    <property type="entry name" value="Tubby C-terminal domain-like"/>
    <property type="match status" value="1"/>
</dbReference>
<evidence type="ECO:0000256" key="2">
    <source>
        <dbReference type="SAM" id="Phobius"/>
    </source>
</evidence>
<dbReference type="Gene3D" id="2.40.160.200">
    <property type="entry name" value="LURP1-related"/>
    <property type="match status" value="1"/>
</dbReference>
<keyword evidence="2" id="KW-0472">Membrane</keyword>
<protein>
    <recommendedName>
        <fullName evidence="5">Tubby C-terminal domain-containing protein</fullName>
    </recommendedName>
</protein>
<comment type="similarity">
    <text evidence="1">Belongs to the LOR family.</text>
</comment>
<evidence type="ECO:0000313" key="3">
    <source>
        <dbReference type="EMBL" id="WOO76449.1"/>
    </source>
</evidence>
<evidence type="ECO:0008006" key="5">
    <source>
        <dbReference type="Google" id="ProtNLM"/>
    </source>
</evidence>
<organism evidence="3 4">
    <name type="scientific">Vanrija pseudolonga</name>
    <dbReference type="NCBI Taxonomy" id="143232"/>
    <lineage>
        <taxon>Eukaryota</taxon>
        <taxon>Fungi</taxon>
        <taxon>Dikarya</taxon>
        <taxon>Basidiomycota</taxon>
        <taxon>Agaricomycotina</taxon>
        <taxon>Tremellomycetes</taxon>
        <taxon>Trichosporonales</taxon>
        <taxon>Trichosporonaceae</taxon>
        <taxon>Vanrija</taxon>
    </lineage>
</organism>
<accession>A0AAF0Y205</accession>
<reference evidence="3" key="1">
    <citation type="submission" date="2023-10" db="EMBL/GenBank/DDBJ databases">
        <authorList>
            <person name="Noh H."/>
        </authorList>
    </citation>
    <scope>NUCLEOTIDE SEQUENCE</scope>
    <source>
        <strain evidence="3">DUCC4014</strain>
    </source>
</reference>
<dbReference type="InterPro" id="IPR038595">
    <property type="entry name" value="LOR_sf"/>
</dbReference>
<dbReference type="RefSeq" id="XP_062622481.1">
    <property type="nucleotide sequence ID" value="XM_062766497.1"/>
</dbReference>
<dbReference type="Pfam" id="PF04525">
    <property type="entry name" value="LOR"/>
    <property type="match status" value="1"/>
</dbReference>
<keyword evidence="2" id="KW-0812">Transmembrane</keyword>
<gene>
    <name evidence="3" type="ORF">LOC62_01G000070</name>
</gene>
<sequence length="236" mass="25582">MHPSSLIHSQRLLYTTQQTAPSSDTAPTTLTSPTTMQAFKSRVPDVFVPLDPPVGLLADWVADKPTFLKVAEETLPTGGAVYNVTDTNGDIVLKGERRALSLHKELNHVKLITLRSSLSFTGKTTGVVGLDSSGAIVLDVHMDSGTHALGVHYTGFATHQPATLRLQGQLVNNTADIVLNNTYTVARVRREVLSTSEESDQKKTYFIWVAQGVDVAFTVATCIALGRLLREQTKAK</sequence>
<keyword evidence="4" id="KW-1185">Reference proteome</keyword>
<proteinExistence type="inferred from homology"/>
<name>A0AAF0Y205_9TREE</name>